<name>A0A1I1JJY0_9ACTN</name>
<evidence type="ECO:0000313" key="3">
    <source>
        <dbReference type="Proteomes" id="UP000199207"/>
    </source>
</evidence>
<feature type="domain" description="DUF7848" evidence="1">
    <location>
        <begin position="7"/>
        <end position="69"/>
    </location>
</feature>
<keyword evidence="3" id="KW-1185">Reference proteome</keyword>
<accession>A0A1I1JJY0</accession>
<evidence type="ECO:0000259" key="1">
    <source>
        <dbReference type="Pfam" id="PF25232"/>
    </source>
</evidence>
<proteinExistence type="predicted"/>
<dbReference type="InterPro" id="IPR057170">
    <property type="entry name" value="DUF7848"/>
</dbReference>
<dbReference type="Proteomes" id="UP000199207">
    <property type="component" value="Unassembled WGS sequence"/>
</dbReference>
<dbReference type="STRING" id="910347.SAMN05421773_103440"/>
<protein>
    <recommendedName>
        <fullName evidence="1">DUF7848 domain-containing protein</fullName>
    </recommendedName>
</protein>
<dbReference type="AlphaFoldDB" id="A0A1I1JJY0"/>
<reference evidence="2 3" key="1">
    <citation type="submission" date="2016-10" db="EMBL/GenBank/DDBJ databases">
        <authorList>
            <person name="de Groot N.N."/>
        </authorList>
    </citation>
    <scope>NUCLEOTIDE SEQUENCE [LARGE SCALE GENOMIC DNA]</scope>
    <source>
        <strain evidence="2 3">CGMCC 4.5739</strain>
    </source>
</reference>
<evidence type="ECO:0000313" key="2">
    <source>
        <dbReference type="EMBL" id="SFC48655.1"/>
    </source>
</evidence>
<gene>
    <name evidence="2" type="ORF">SAMN05421773_103440</name>
</gene>
<dbReference type="RefSeq" id="WP_093838223.1">
    <property type="nucleotide sequence ID" value="NZ_FOLM01000003.1"/>
</dbReference>
<dbReference type="EMBL" id="FOLM01000003">
    <property type="protein sequence ID" value="SFC48655.1"/>
    <property type="molecule type" value="Genomic_DNA"/>
</dbReference>
<dbReference type="Pfam" id="PF25232">
    <property type="entry name" value="DUF7848"/>
    <property type="match status" value="1"/>
</dbReference>
<organism evidence="2 3">
    <name type="scientific">Streptomyces aidingensis</name>
    <dbReference type="NCBI Taxonomy" id="910347"/>
    <lineage>
        <taxon>Bacteria</taxon>
        <taxon>Bacillati</taxon>
        <taxon>Actinomycetota</taxon>
        <taxon>Actinomycetes</taxon>
        <taxon>Kitasatosporales</taxon>
        <taxon>Streptomycetaceae</taxon>
        <taxon>Streptomyces</taxon>
    </lineage>
</organism>
<sequence>MSAPAAAEWVLTVTGPSRFVVVCLACGSRSEPGCEGSVALVDWALSHTAAAPDHHEYRMEASQPWRVVRFGPRNRRGGNCRR</sequence>